<dbReference type="CDD" id="cd10580">
    <property type="entry name" value="TNFRSF10"/>
    <property type="match status" value="1"/>
</dbReference>
<keyword evidence="8" id="KW-0325">Glycoprotein</keyword>
<dbReference type="PROSITE" id="PS50017">
    <property type="entry name" value="DEATH_DOMAIN"/>
    <property type="match status" value="1"/>
</dbReference>
<dbReference type="PANTHER" id="PTHR46330:SF17">
    <property type="entry name" value="TUMOR NECROSIS FACTOR RECEPTOR SUPERFAMILY, MEMBER 10B"/>
    <property type="match status" value="1"/>
</dbReference>
<evidence type="ECO:0000256" key="2">
    <source>
        <dbReference type="ARBA" id="ARBA00022703"/>
    </source>
</evidence>
<evidence type="ECO:0000256" key="10">
    <source>
        <dbReference type="SAM" id="MobiDB-lite"/>
    </source>
</evidence>
<protein>
    <recommendedName>
        <fullName evidence="17">Tumor necrosis factor receptor superfamily member 10B</fullName>
    </recommendedName>
</protein>
<dbReference type="AlphaFoldDB" id="A0A8C3F4P1"/>
<dbReference type="InterPro" id="IPR000488">
    <property type="entry name" value="Death_dom"/>
</dbReference>
<keyword evidence="6 9" id="KW-1015">Disulfide bond</keyword>
<dbReference type="InterPro" id="IPR034029">
    <property type="entry name" value="TNFRSF10A/B_death"/>
</dbReference>
<keyword evidence="16" id="KW-1185">Reference proteome</keyword>
<feature type="disulfide bond" evidence="9">
    <location>
        <begin position="138"/>
        <end position="156"/>
    </location>
</feature>
<feature type="repeat" description="TNFR-Cys" evidence="9">
    <location>
        <begin position="115"/>
        <end position="156"/>
    </location>
</feature>
<dbReference type="Pfam" id="PF00020">
    <property type="entry name" value="TNFR_c6"/>
    <property type="match status" value="2"/>
</dbReference>
<feature type="disulfide bond" evidence="9">
    <location>
        <begin position="180"/>
        <end position="198"/>
    </location>
</feature>
<evidence type="ECO:0000256" key="9">
    <source>
        <dbReference type="PROSITE-ProRule" id="PRU00206"/>
    </source>
</evidence>
<comment type="caution">
    <text evidence="9">Lacks conserved residue(s) required for the propagation of feature annotation.</text>
</comment>
<dbReference type="GO" id="GO:0043065">
    <property type="term" value="P:positive regulation of apoptotic process"/>
    <property type="evidence" value="ECO:0007669"/>
    <property type="project" value="TreeGrafter"/>
</dbReference>
<keyword evidence="3 12" id="KW-0732">Signal</keyword>
<keyword evidence="5 11" id="KW-0472">Membrane</keyword>
<dbReference type="GO" id="GO:0005886">
    <property type="term" value="C:plasma membrane"/>
    <property type="evidence" value="ECO:0007669"/>
    <property type="project" value="TreeGrafter"/>
</dbReference>
<evidence type="ECO:0000256" key="4">
    <source>
        <dbReference type="ARBA" id="ARBA00022737"/>
    </source>
</evidence>
<dbReference type="Proteomes" id="UP000694380">
    <property type="component" value="Unplaced"/>
</dbReference>
<gene>
    <name evidence="15" type="primary">LOC101944874</name>
</gene>
<feature type="disulfide bond" evidence="9">
    <location>
        <begin position="158"/>
        <end position="173"/>
    </location>
</feature>
<keyword evidence="4" id="KW-0677">Repeat</keyword>
<accession>A0A8C3F4P1</accession>
<evidence type="ECO:0000313" key="16">
    <source>
        <dbReference type="Proteomes" id="UP000694380"/>
    </source>
</evidence>
<evidence type="ECO:0000256" key="6">
    <source>
        <dbReference type="ARBA" id="ARBA00023157"/>
    </source>
</evidence>
<dbReference type="PANTHER" id="PTHR46330">
    <property type="entry name" value="TUMOR NECROSIS FACTOR RECEPTOR SUPERFAMILY MEMBER 10B"/>
    <property type="match status" value="1"/>
</dbReference>
<dbReference type="Ensembl" id="ENSCPBT00000003701.1">
    <property type="protein sequence ID" value="ENSCPBP00000003037.1"/>
    <property type="gene ID" value="ENSCPBG00000002438.1"/>
</dbReference>
<evidence type="ECO:0000256" key="7">
    <source>
        <dbReference type="ARBA" id="ARBA00023170"/>
    </source>
</evidence>
<feature type="chain" id="PRO_5034162109" description="Tumor necrosis factor receptor superfamily member 10B" evidence="12">
    <location>
        <begin position="21"/>
        <end position="446"/>
    </location>
</feature>
<feature type="domain" description="Death" evidence="13">
    <location>
        <begin position="366"/>
        <end position="435"/>
    </location>
</feature>
<dbReference type="GO" id="GO:0009986">
    <property type="term" value="C:cell surface"/>
    <property type="evidence" value="ECO:0007669"/>
    <property type="project" value="TreeGrafter"/>
</dbReference>
<dbReference type="SUPFAM" id="SSF57586">
    <property type="entry name" value="TNF receptor-like"/>
    <property type="match status" value="3"/>
</dbReference>
<dbReference type="Pfam" id="PF00531">
    <property type="entry name" value="Death"/>
    <property type="match status" value="1"/>
</dbReference>
<dbReference type="CDD" id="cd08315">
    <property type="entry name" value="Death_TRAILR_DR4_DR5"/>
    <property type="match status" value="1"/>
</dbReference>
<evidence type="ECO:0000259" key="13">
    <source>
        <dbReference type="PROSITE" id="PS50017"/>
    </source>
</evidence>
<feature type="region of interest" description="Disordered" evidence="10">
    <location>
        <begin position="308"/>
        <end position="343"/>
    </location>
</feature>
<feature type="domain" description="TNFR-Cys" evidence="14">
    <location>
        <begin position="115"/>
        <end position="156"/>
    </location>
</feature>
<proteinExistence type="predicted"/>
<evidence type="ECO:0000313" key="15">
    <source>
        <dbReference type="Ensembl" id="ENSCPBP00000003037.1"/>
    </source>
</evidence>
<sequence>TWPSTWRALVAGFCFALWLGYPTRCPAPRDYRLPCTEEVGGDFPFSWILRHEAKSASVSLAQYPEGPPLIPVALSRGTEDSEFYQHEDHLCRKCPAGFHVEKHCVTSNTSGKCSQCEEGVEFTEYPNALSKCLTCRVCRKDEVQLSRCNSSKNTQCTCKNGTFCSPDHPCEICQRCRLRCPDGDVQVSSCTPQSDIQCVHPTGPPPVAGGIAVWTAVWIAALVIILILLAVLVWCWYSRNSSSGGDSRKMSPSFKFSLTKAHILSPLRNCTRGRLATQDNRRNEQLDQESQHGLLAVSDPKEAVRKNSQCETTALSAADSAPKQERNPASQMASRRKKLVPGRGKDPIETLRCSFDTFTQEVPFKDWRRFGRALLLTENEIEIAERSDKYSQEPHYQMLCTWLNKAGVGASVNQLLETLDKIDLKGVADIICSKLIGLYEEEEELN</sequence>
<evidence type="ECO:0000256" key="8">
    <source>
        <dbReference type="ARBA" id="ARBA00023180"/>
    </source>
</evidence>
<keyword evidence="11" id="KW-1133">Transmembrane helix</keyword>
<feature type="domain" description="TNFR-Cys" evidence="14">
    <location>
        <begin position="157"/>
        <end position="198"/>
    </location>
</feature>
<evidence type="ECO:0000256" key="12">
    <source>
        <dbReference type="SAM" id="SignalP"/>
    </source>
</evidence>
<dbReference type="GO" id="GO:0036462">
    <property type="term" value="P:TRAIL-activated apoptotic signaling pathway"/>
    <property type="evidence" value="ECO:0007669"/>
    <property type="project" value="TreeGrafter"/>
</dbReference>
<name>A0A8C3F4P1_CHRPI</name>
<keyword evidence="7" id="KW-0675">Receptor</keyword>
<keyword evidence="2" id="KW-0053">Apoptosis</keyword>
<dbReference type="Gene3D" id="1.10.533.10">
    <property type="entry name" value="Death Domain, Fas"/>
    <property type="match status" value="1"/>
</dbReference>
<evidence type="ECO:0000256" key="11">
    <source>
        <dbReference type="SAM" id="Phobius"/>
    </source>
</evidence>
<dbReference type="InterPro" id="IPR011029">
    <property type="entry name" value="DEATH-like_dom_sf"/>
</dbReference>
<dbReference type="SMART" id="SM00005">
    <property type="entry name" value="DEATH"/>
    <property type="match status" value="1"/>
</dbReference>
<reference evidence="15" key="1">
    <citation type="submission" date="2025-08" db="UniProtKB">
        <authorList>
            <consortium name="Ensembl"/>
        </authorList>
    </citation>
    <scope>IDENTIFICATION</scope>
</reference>
<feature type="transmembrane region" description="Helical" evidence="11">
    <location>
        <begin position="211"/>
        <end position="237"/>
    </location>
</feature>
<dbReference type="InterPro" id="IPR001368">
    <property type="entry name" value="TNFR/NGFR_Cys_rich_reg"/>
</dbReference>
<dbReference type="SUPFAM" id="SSF47986">
    <property type="entry name" value="DEATH domain"/>
    <property type="match status" value="1"/>
</dbReference>
<evidence type="ECO:0000256" key="5">
    <source>
        <dbReference type="ARBA" id="ARBA00023136"/>
    </source>
</evidence>
<reference evidence="15" key="2">
    <citation type="submission" date="2025-09" db="UniProtKB">
        <authorList>
            <consortium name="Ensembl"/>
        </authorList>
    </citation>
    <scope>IDENTIFICATION</scope>
</reference>
<keyword evidence="11" id="KW-0812">Transmembrane</keyword>
<comment type="subcellular location">
    <subcellularLocation>
        <location evidence="1">Membrane</location>
    </subcellularLocation>
</comment>
<organism evidence="15 16">
    <name type="scientific">Chrysemys picta bellii</name>
    <name type="common">Western painted turtle</name>
    <name type="synonym">Emys bellii</name>
    <dbReference type="NCBI Taxonomy" id="8478"/>
    <lineage>
        <taxon>Eukaryota</taxon>
        <taxon>Metazoa</taxon>
        <taxon>Chordata</taxon>
        <taxon>Craniata</taxon>
        <taxon>Vertebrata</taxon>
        <taxon>Euteleostomi</taxon>
        <taxon>Archelosauria</taxon>
        <taxon>Testudinata</taxon>
        <taxon>Testudines</taxon>
        <taxon>Cryptodira</taxon>
        <taxon>Durocryptodira</taxon>
        <taxon>Testudinoidea</taxon>
        <taxon>Emydidae</taxon>
        <taxon>Chrysemys</taxon>
    </lineage>
</organism>
<evidence type="ECO:0000256" key="1">
    <source>
        <dbReference type="ARBA" id="ARBA00004370"/>
    </source>
</evidence>
<evidence type="ECO:0000259" key="14">
    <source>
        <dbReference type="PROSITE" id="PS50050"/>
    </source>
</evidence>
<dbReference type="PROSITE" id="PS50050">
    <property type="entry name" value="TNFR_NGFR_2"/>
    <property type="match status" value="2"/>
</dbReference>
<dbReference type="InterPro" id="IPR034024">
    <property type="entry name" value="TNFRSF10_N"/>
</dbReference>
<dbReference type="InterPro" id="IPR052491">
    <property type="entry name" value="TNFRSF10"/>
</dbReference>
<dbReference type="GeneTree" id="ENSGT00940000162635"/>
<feature type="signal peptide" evidence="12">
    <location>
        <begin position="1"/>
        <end position="20"/>
    </location>
</feature>
<feature type="disulfide bond" evidence="9">
    <location>
        <begin position="135"/>
        <end position="148"/>
    </location>
</feature>
<dbReference type="SMART" id="SM00208">
    <property type="entry name" value="TNFR"/>
    <property type="match status" value="3"/>
</dbReference>
<evidence type="ECO:0008006" key="17">
    <source>
        <dbReference type="Google" id="ProtNLM"/>
    </source>
</evidence>
<feature type="repeat" description="TNFR-Cys" evidence="9">
    <location>
        <begin position="157"/>
        <end position="198"/>
    </location>
</feature>
<evidence type="ECO:0000256" key="3">
    <source>
        <dbReference type="ARBA" id="ARBA00022729"/>
    </source>
</evidence>
<dbReference type="Gene3D" id="2.10.50.10">
    <property type="entry name" value="Tumor Necrosis Factor Receptor, subunit A, domain 2"/>
    <property type="match status" value="3"/>
</dbReference>